<reference evidence="2 3" key="1">
    <citation type="submission" date="2016-03" db="EMBL/GenBank/DDBJ databases">
        <title>Complete genome sequence of a novel chlorpyrifos degrading bacterium, Cupriavidus nantongensis sp. X1.</title>
        <authorList>
            <person name="Fang L."/>
        </authorList>
    </citation>
    <scope>NUCLEOTIDE SEQUENCE [LARGE SCALE GENOMIC DNA]</scope>
    <source>
        <strain evidence="2 3">X1</strain>
    </source>
</reference>
<dbReference type="KEGG" id="cnan:A2G96_09760"/>
<name>A0A142JIU1_9BURK</name>
<dbReference type="EMBL" id="CP014844">
    <property type="protein sequence ID" value="AMR78003.1"/>
    <property type="molecule type" value="Genomic_DNA"/>
</dbReference>
<dbReference type="RefSeq" id="WP_062798768.1">
    <property type="nucleotide sequence ID" value="NZ_CP014844.1"/>
</dbReference>
<organism evidence="2 3">
    <name type="scientific">Cupriavidus nantongensis</name>
    <dbReference type="NCBI Taxonomy" id="1796606"/>
    <lineage>
        <taxon>Bacteria</taxon>
        <taxon>Pseudomonadati</taxon>
        <taxon>Pseudomonadota</taxon>
        <taxon>Betaproteobacteria</taxon>
        <taxon>Burkholderiales</taxon>
        <taxon>Burkholderiaceae</taxon>
        <taxon>Cupriavidus</taxon>
    </lineage>
</organism>
<accession>A0A142JIU1</accession>
<feature type="coiled-coil region" evidence="1">
    <location>
        <begin position="112"/>
        <end position="153"/>
    </location>
</feature>
<dbReference type="STRING" id="1796606.A2G96_09760"/>
<keyword evidence="3" id="KW-1185">Reference proteome</keyword>
<proteinExistence type="predicted"/>
<gene>
    <name evidence="2" type="ORF">A2G96_09760</name>
</gene>
<evidence type="ECO:0000313" key="3">
    <source>
        <dbReference type="Proteomes" id="UP000075238"/>
    </source>
</evidence>
<evidence type="ECO:0000256" key="1">
    <source>
        <dbReference type="SAM" id="Coils"/>
    </source>
</evidence>
<evidence type="ECO:0000313" key="2">
    <source>
        <dbReference type="EMBL" id="AMR78003.1"/>
    </source>
</evidence>
<dbReference type="Proteomes" id="UP000075238">
    <property type="component" value="Chromosome 1"/>
</dbReference>
<protein>
    <recommendedName>
        <fullName evidence="4">Transposase</fullName>
    </recommendedName>
</protein>
<dbReference type="OrthoDB" id="9100187at2"/>
<keyword evidence="1" id="KW-0175">Coiled coil</keyword>
<evidence type="ECO:0008006" key="4">
    <source>
        <dbReference type="Google" id="ProtNLM"/>
    </source>
</evidence>
<sequence>MRRTPEFKEQALSKARQRGTRTLADIAAELNMPLHTLKGWLKEPRKGKAEVAMPSGLPESLPARQWSAAERLLALQESHGLSGEALHAWCREKGLFEHQLTAWREAFCGSPAPETLQERREAKAELKALQDKHEVLQRELRRKERALAEAAALLVLQKKFQALLGDED</sequence>
<dbReference type="AlphaFoldDB" id="A0A142JIU1"/>